<evidence type="ECO:0000259" key="1">
    <source>
        <dbReference type="Pfam" id="PF04187"/>
    </source>
</evidence>
<proteinExistence type="predicted"/>
<dbReference type="InterPro" id="IPR016773">
    <property type="entry name" value="Fe3_uptake_reg_CjrA_prd"/>
</dbReference>
<evidence type="ECO:0000313" key="2">
    <source>
        <dbReference type="EMBL" id="OHA13314.1"/>
    </source>
</evidence>
<organism evidence="2 3">
    <name type="scientific">Candidatus Sungbacteria bacterium RIFCSPLOWO2_12_FULL_41_11</name>
    <dbReference type="NCBI Taxonomy" id="1802286"/>
    <lineage>
        <taxon>Bacteria</taxon>
        <taxon>Candidatus Sungiibacteriota</taxon>
    </lineage>
</organism>
<name>A0A1G2LP69_9BACT</name>
<protein>
    <recommendedName>
        <fullName evidence="1">Haem-binding uptake Tiki superfamily ChaN domain-containing protein</fullName>
    </recommendedName>
</protein>
<dbReference type="EMBL" id="MHQY01000030">
    <property type="protein sequence ID" value="OHA13314.1"/>
    <property type="molecule type" value="Genomic_DNA"/>
</dbReference>
<dbReference type="AlphaFoldDB" id="A0A1G2LP69"/>
<sequence length="290" mass="33107">MTGEHLLQGRVWDVKNYDFIAPETLVAKLKPARFILLGEIHTNFEHHLKQAEIINNISDFERHPAICFEMLEVTCQEKIDEYLNRSPHDAEGFGNAIDWDSQWNPAYEMYKPIFETAFSKNLPVVAANIPRTLAKQAVIEGLKALSPEFIKQTGISQPFPPELQKELIDEIWESHFGQTKHSRGQLLGLLEGMALAQKLRDAIMAYTLLHNQRSEKQVLIAGNGHARFDRGVPYHLVKFGAKAGLICSLGMIETEWMPEYPALPEYQEWLKVQKLPYTFAIFIPGHTQSL</sequence>
<reference evidence="2 3" key="1">
    <citation type="journal article" date="2016" name="Nat. Commun.">
        <title>Thousands of microbial genomes shed light on interconnected biogeochemical processes in an aquifer system.</title>
        <authorList>
            <person name="Anantharaman K."/>
            <person name="Brown C.T."/>
            <person name="Hug L.A."/>
            <person name="Sharon I."/>
            <person name="Castelle C.J."/>
            <person name="Probst A.J."/>
            <person name="Thomas B.C."/>
            <person name="Singh A."/>
            <person name="Wilkins M.J."/>
            <person name="Karaoz U."/>
            <person name="Brodie E.L."/>
            <person name="Williams K.H."/>
            <person name="Hubbard S.S."/>
            <person name="Banfield J.F."/>
        </authorList>
    </citation>
    <scope>NUCLEOTIDE SEQUENCE [LARGE SCALE GENOMIC DNA]</scope>
</reference>
<dbReference type="InterPro" id="IPR007314">
    <property type="entry name" value="Cofac_haem-bd_dom"/>
</dbReference>
<feature type="domain" description="Haem-binding uptake Tiki superfamily ChaN" evidence="1">
    <location>
        <begin position="25"/>
        <end position="236"/>
    </location>
</feature>
<accession>A0A1G2LP69</accession>
<dbReference type="Pfam" id="PF04187">
    <property type="entry name" value="Cofac_haem_bdg"/>
    <property type="match status" value="1"/>
</dbReference>
<dbReference type="PIRSF" id="PIRSF020419">
    <property type="entry name" value="Fe_uptake_reg_CjrA_prd"/>
    <property type="match status" value="1"/>
</dbReference>
<evidence type="ECO:0000313" key="3">
    <source>
        <dbReference type="Proteomes" id="UP000177171"/>
    </source>
</evidence>
<dbReference type="SUPFAM" id="SSF159501">
    <property type="entry name" value="EreA/ChaN-like"/>
    <property type="match status" value="1"/>
</dbReference>
<comment type="caution">
    <text evidence="2">The sequence shown here is derived from an EMBL/GenBank/DDBJ whole genome shotgun (WGS) entry which is preliminary data.</text>
</comment>
<dbReference type="Proteomes" id="UP000177171">
    <property type="component" value="Unassembled WGS sequence"/>
</dbReference>
<gene>
    <name evidence="2" type="ORF">A3G49_00695</name>
</gene>
<dbReference type="CDD" id="cd14727">
    <property type="entry name" value="ChanN-like"/>
    <property type="match status" value="1"/>
</dbReference>
<dbReference type="Gene3D" id="3.40.50.11550">
    <property type="match status" value="2"/>
</dbReference>